<dbReference type="Pfam" id="PF14534">
    <property type="entry name" value="DUF4440"/>
    <property type="match status" value="1"/>
</dbReference>
<proteinExistence type="predicted"/>
<dbReference type="Gene3D" id="3.10.450.50">
    <property type="match status" value="1"/>
</dbReference>
<dbReference type="InterPro" id="IPR032710">
    <property type="entry name" value="NTF2-like_dom_sf"/>
</dbReference>
<dbReference type="RefSeq" id="WP_319011980.1">
    <property type="nucleotide sequence ID" value="NZ_JAWJZF010000461.1"/>
</dbReference>
<reference evidence="2 3" key="1">
    <citation type="submission" date="2023-10" db="EMBL/GenBank/DDBJ databases">
        <authorList>
            <person name="Wang X.X."/>
        </authorList>
    </citation>
    <scope>NUCLEOTIDE SEQUENCE [LARGE SCALE GENOMIC DNA]</scope>
    <source>
        <strain evidence="2 3">NBRC 12816</strain>
    </source>
</reference>
<protein>
    <submittedName>
        <fullName evidence="2">Nuclear transport factor 2 family protein</fullName>
    </submittedName>
</protein>
<feature type="domain" description="DUF4440" evidence="1">
    <location>
        <begin position="16"/>
        <end position="108"/>
    </location>
</feature>
<dbReference type="InterPro" id="IPR027843">
    <property type="entry name" value="DUF4440"/>
</dbReference>
<evidence type="ECO:0000313" key="2">
    <source>
        <dbReference type="EMBL" id="MDX2295790.1"/>
    </source>
</evidence>
<name>A0ABU4KDD5_9ACTN</name>
<dbReference type="Proteomes" id="UP001278571">
    <property type="component" value="Unassembled WGS sequence"/>
</dbReference>
<evidence type="ECO:0000259" key="1">
    <source>
        <dbReference type="Pfam" id="PF14534"/>
    </source>
</evidence>
<sequence length="128" mass="13951">MTAPQHPDIAEAITRERLLHDPAVRRSRPLAEELFDPEFTEVGASGRLWTRAEMLAALAELHGGEDGPPIRATGFAGTVLAPGIVHLAYETVIDGRHARRSSVWRRDPAGPLRLFHHQGTPVPDAAQA</sequence>
<comment type="caution">
    <text evidence="2">The sequence shown here is derived from an EMBL/GenBank/DDBJ whole genome shotgun (WGS) entry which is preliminary data.</text>
</comment>
<dbReference type="SUPFAM" id="SSF54427">
    <property type="entry name" value="NTF2-like"/>
    <property type="match status" value="1"/>
</dbReference>
<evidence type="ECO:0000313" key="3">
    <source>
        <dbReference type="Proteomes" id="UP001278571"/>
    </source>
</evidence>
<organism evidence="2 3">
    <name type="scientific">Streptomyces roseolus</name>
    <dbReference type="NCBI Taxonomy" id="67358"/>
    <lineage>
        <taxon>Bacteria</taxon>
        <taxon>Bacillati</taxon>
        <taxon>Actinomycetota</taxon>
        <taxon>Actinomycetes</taxon>
        <taxon>Kitasatosporales</taxon>
        <taxon>Streptomycetaceae</taxon>
        <taxon>Streptomyces</taxon>
    </lineage>
</organism>
<gene>
    <name evidence="2" type="ORF">R2363_26910</name>
</gene>
<accession>A0ABU4KDD5</accession>
<keyword evidence="3" id="KW-1185">Reference proteome</keyword>
<dbReference type="EMBL" id="JAWJZF010000461">
    <property type="protein sequence ID" value="MDX2295790.1"/>
    <property type="molecule type" value="Genomic_DNA"/>
</dbReference>